<dbReference type="Proteomes" id="UP001275084">
    <property type="component" value="Unassembled WGS sequence"/>
</dbReference>
<feature type="chain" id="PRO_5042572352" description="DNA2/NAM7 helicase-like C-terminal domain-containing protein" evidence="2">
    <location>
        <begin position="31"/>
        <end position="150"/>
    </location>
</feature>
<name>A0AAJ0MK33_9PEZI</name>
<keyword evidence="4" id="KW-1185">Reference proteome</keyword>
<reference evidence="3" key="1">
    <citation type="journal article" date="2023" name="Mol. Phylogenet. Evol.">
        <title>Genome-scale phylogeny and comparative genomics of the fungal order Sordariales.</title>
        <authorList>
            <person name="Hensen N."/>
            <person name="Bonometti L."/>
            <person name="Westerberg I."/>
            <person name="Brannstrom I.O."/>
            <person name="Guillou S."/>
            <person name="Cros-Aarteil S."/>
            <person name="Calhoun S."/>
            <person name="Haridas S."/>
            <person name="Kuo A."/>
            <person name="Mondo S."/>
            <person name="Pangilinan J."/>
            <person name="Riley R."/>
            <person name="LaButti K."/>
            <person name="Andreopoulos B."/>
            <person name="Lipzen A."/>
            <person name="Chen C."/>
            <person name="Yan M."/>
            <person name="Daum C."/>
            <person name="Ng V."/>
            <person name="Clum A."/>
            <person name="Steindorff A."/>
            <person name="Ohm R.A."/>
            <person name="Martin F."/>
            <person name="Silar P."/>
            <person name="Natvig D.O."/>
            <person name="Lalanne C."/>
            <person name="Gautier V."/>
            <person name="Ament-Velasquez S.L."/>
            <person name="Kruys A."/>
            <person name="Hutchinson M.I."/>
            <person name="Powell A.J."/>
            <person name="Barry K."/>
            <person name="Miller A.N."/>
            <person name="Grigoriev I.V."/>
            <person name="Debuchy R."/>
            <person name="Gladieux P."/>
            <person name="Hiltunen Thoren M."/>
            <person name="Johannesson H."/>
        </authorList>
    </citation>
    <scope>NUCLEOTIDE SEQUENCE</scope>
    <source>
        <strain evidence="3">CBS 955.72</strain>
    </source>
</reference>
<feature type="region of interest" description="Disordered" evidence="1">
    <location>
        <begin position="67"/>
        <end position="108"/>
    </location>
</feature>
<evidence type="ECO:0000313" key="3">
    <source>
        <dbReference type="EMBL" id="KAK3363317.1"/>
    </source>
</evidence>
<gene>
    <name evidence="3" type="ORF">B0T25DRAFT_562339</name>
</gene>
<comment type="caution">
    <text evidence="3">The sequence shown here is derived from an EMBL/GenBank/DDBJ whole genome shotgun (WGS) entry which is preliminary data.</text>
</comment>
<dbReference type="Gene3D" id="3.40.50.300">
    <property type="entry name" value="P-loop containing nucleotide triphosphate hydrolases"/>
    <property type="match status" value="1"/>
</dbReference>
<feature type="compositionally biased region" description="Low complexity" evidence="1">
    <location>
        <begin position="82"/>
        <end position="91"/>
    </location>
</feature>
<keyword evidence="2" id="KW-0732">Signal</keyword>
<evidence type="ECO:0000256" key="2">
    <source>
        <dbReference type="SAM" id="SignalP"/>
    </source>
</evidence>
<evidence type="ECO:0008006" key="5">
    <source>
        <dbReference type="Google" id="ProtNLM"/>
    </source>
</evidence>
<sequence length="150" mass="16499">MERAAANSAIAHQLLLPTQYLLAWLWGVTADHEASGELTTTGLIVSDMCNKEAIEVGKSFWKSQRLCHGTSHQAPERPELHAAAAASQQQARNDHDPSSKQRSGAPTIDTALGQETDFVFIDMVREYPSAHLDNPKRLCVGITRARARPR</sequence>
<dbReference type="AlphaFoldDB" id="A0AAJ0MK33"/>
<feature type="signal peptide" evidence="2">
    <location>
        <begin position="1"/>
        <end position="30"/>
    </location>
</feature>
<evidence type="ECO:0000313" key="4">
    <source>
        <dbReference type="Proteomes" id="UP001275084"/>
    </source>
</evidence>
<accession>A0AAJ0MK33</accession>
<organism evidence="3 4">
    <name type="scientific">Lasiosphaeria hispida</name>
    <dbReference type="NCBI Taxonomy" id="260671"/>
    <lineage>
        <taxon>Eukaryota</taxon>
        <taxon>Fungi</taxon>
        <taxon>Dikarya</taxon>
        <taxon>Ascomycota</taxon>
        <taxon>Pezizomycotina</taxon>
        <taxon>Sordariomycetes</taxon>
        <taxon>Sordariomycetidae</taxon>
        <taxon>Sordariales</taxon>
        <taxon>Lasiosphaeriaceae</taxon>
        <taxon>Lasiosphaeria</taxon>
    </lineage>
</organism>
<evidence type="ECO:0000256" key="1">
    <source>
        <dbReference type="SAM" id="MobiDB-lite"/>
    </source>
</evidence>
<proteinExistence type="predicted"/>
<protein>
    <recommendedName>
        <fullName evidence="5">DNA2/NAM7 helicase-like C-terminal domain-containing protein</fullName>
    </recommendedName>
</protein>
<reference evidence="3" key="2">
    <citation type="submission" date="2023-06" db="EMBL/GenBank/DDBJ databases">
        <authorList>
            <consortium name="Lawrence Berkeley National Laboratory"/>
            <person name="Haridas S."/>
            <person name="Hensen N."/>
            <person name="Bonometti L."/>
            <person name="Westerberg I."/>
            <person name="Brannstrom I.O."/>
            <person name="Guillou S."/>
            <person name="Cros-Aarteil S."/>
            <person name="Calhoun S."/>
            <person name="Kuo A."/>
            <person name="Mondo S."/>
            <person name="Pangilinan J."/>
            <person name="Riley R."/>
            <person name="Labutti K."/>
            <person name="Andreopoulos B."/>
            <person name="Lipzen A."/>
            <person name="Chen C."/>
            <person name="Yanf M."/>
            <person name="Daum C."/>
            <person name="Ng V."/>
            <person name="Clum A."/>
            <person name="Steindorff A."/>
            <person name="Ohm R."/>
            <person name="Martin F."/>
            <person name="Silar P."/>
            <person name="Natvig D."/>
            <person name="Lalanne C."/>
            <person name="Gautier V."/>
            <person name="Ament-Velasquez S.L."/>
            <person name="Kruys A."/>
            <person name="Hutchinson M.I."/>
            <person name="Powell A.J."/>
            <person name="Barry K."/>
            <person name="Miller A.N."/>
            <person name="Grigoriev I.V."/>
            <person name="Debuchy R."/>
            <person name="Gladieux P."/>
            <person name="Thoren M.H."/>
            <person name="Johannesson H."/>
        </authorList>
    </citation>
    <scope>NUCLEOTIDE SEQUENCE</scope>
    <source>
        <strain evidence="3">CBS 955.72</strain>
    </source>
</reference>
<dbReference type="InterPro" id="IPR027417">
    <property type="entry name" value="P-loop_NTPase"/>
</dbReference>
<dbReference type="EMBL" id="JAUIQD010000001">
    <property type="protein sequence ID" value="KAK3363317.1"/>
    <property type="molecule type" value="Genomic_DNA"/>
</dbReference>